<dbReference type="GO" id="GO:0006235">
    <property type="term" value="P:dTTP biosynthetic process"/>
    <property type="evidence" value="ECO:0007669"/>
    <property type="project" value="UniProtKB-UniRule"/>
</dbReference>
<dbReference type="eggNOG" id="COG0125">
    <property type="taxonomic scope" value="Bacteria"/>
</dbReference>
<sequence>MSQGLFISFEGVDGAGKTTQARRAYDFLQAKGLRSLITREPGGTPAGLAIRELVLHGMCAFPSFAVTAGTDVVDSSDDLNSRTEALLYAADRAEHVAQVIRPHLDRGDIILCDRYSDSSIAYQAGGRGLDEDCIVKLSSWAADGLQPARTYLLDVDPAQSHARVNDEPDRLEAAGDAFQEQVRAKFLELARQDPERFLVIDASLSVDEVWSVIQRDLETLTAGMPPTMPVAAEDDGDAVSLDEADGGDEAVEDELDDNGDDEDSDEILDGGDDLNDADYDEYDYDDDADDADAEDEPPSRTGQGW</sequence>
<protein>
    <recommendedName>
        <fullName evidence="3 11">Thymidylate kinase</fullName>
        <ecNumber evidence="2 11">2.7.4.9</ecNumber>
    </recommendedName>
    <alternativeName>
        <fullName evidence="11">dTMP kinase</fullName>
    </alternativeName>
</protein>
<evidence type="ECO:0000259" key="13">
    <source>
        <dbReference type="Pfam" id="PF02223"/>
    </source>
</evidence>
<dbReference type="InterPro" id="IPR018094">
    <property type="entry name" value="Thymidylate_kinase"/>
</dbReference>
<comment type="similarity">
    <text evidence="1 11">Belongs to the thymidylate kinase family.</text>
</comment>
<dbReference type="InterPro" id="IPR018095">
    <property type="entry name" value="Thymidylate_kin_CS"/>
</dbReference>
<evidence type="ECO:0000313" key="14">
    <source>
        <dbReference type="EMBL" id="KFI40639.1"/>
    </source>
</evidence>
<evidence type="ECO:0000256" key="5">
    <source>
        <dbReference type="ARBA" id="ARBA00022727"/>
    </source>
</evidence>
<evidence type="ECO:0000256" key="10">
    <source>
        <dbReference type="ARBA" id="ARBA00057735"/>
    </source>
</evidence>
<evidence type="ECO:0000256" key="6">
    <source>
        <dbReference type="ARBA" id="ARBA00022741"/>
    </source>
</evidence>
<evidence type="ECO:0000256" key="12">
    <source>
        <dbReference type="SAM" id="MobiDB-lite"/>
    </source>
</evidence>
<dbReference type="Proteomes" id="UP000029015">
    <property type="component" value="Unassembled WGS sequence"/>
</dbReference>
<dbReference type="InterPro" id="IPR039430">
    <property type="entry name" value="Thymidylate_kin-like_dom"/>
</dbReference>
<dbReference type="SUPFAM" id="SSF52540">
    <property type="entry name" value="P-loop containing nucleoside triphosphate hydrolases"/>
    <property type="match status" value="1"/>
</dbReference>
<evidence type="ECO:0000256" key="1">
    <source>
        <dbReference type="ARBA" id="ARBA00009776"/>
    </source>
</evidence>
<keyword evidence="6 11" id="KW-0547">Nucleotide-binding</keyword>
<evidence type="ECO:0000256" key="8">
    <source>
        <dbReference type="ARBA" id="ARBA00022840"/>
    </source>
</evidence>
<dbReference type="GO" id="GO:0006227">
    <property type="term" value="P:dUDP biosynthetic process"/>
    <property type="evidence" value="ECO:0007669"/>
    <property type="project" value="TreeGrafter"/>
</dbReference>
<dbReference type="EC" id="2.7.4.9" evidence="2 11"/>
<reference evidence="14 15" key="1">
    <citation type="submission" date="2014-03" db="EMBL/GenBank/DDBJ databases">
        <title>Genomics of Bifidobacteria.</title>
        <authorList>
            <person name="Ventura M."/>
            <person name="Milani C."/>
            <person name="Lugli G.A."/>
        </authorList>
    </citation>
    <scope>NUCLEOTIDE SEQUENCE [LARGE SCALE GENOMIC DNA]</scope>
    <source>
        <strain evidence="14 15">DSM 22766</strain>
    </source>
</reference>
<name>A0A086Z289_9BIFI</name>
<organism evidence="14 15">
    <name type="scientific">Bifidobacterium actinocoloniiforme DSM 22766</name>
    <dbReference type="NCBI Taxonomy" id="1437605"/>
    <lineage>
        <taxon>Bacteria</taxon>
        <taxon>Bacillati</taxon>
        <taxon>Actinomycetota</taxon>
        <taxon>Actinomycetes</taxon>
        <taxon>Bifidobacteriales</taxon>
        <taxon>Bifidobacteriaceae</taxon>
        <taxon>Bifidobacterium</taxon>
    </lineage>
</organism>
<keyword evidence="8 11" id="KW-0067">ATP-binding</keyword>
<keyword evidence="15" id="KW-1185">Reference proteome</keyword>
<dbReference type="FunFam" id="3.40.50.300:FF:000225">
    <property type="entry name" value="Thymidylate kinase"/>
    <property type="match status" value="1"/>
</dbReference>
<evidence type="ECO:0000256" key="7">
    <source>
        <dbReference type="ARBA" id="ARBA00022777"/>
    </source>
</evidence>
<dbReference type="OrthoDB" id="9774907at2"/>
<dbReference type="InterPro" id="IPR027417">
    <property type="entry name" value="P-loop_NTPase"/>
</dbReference>
<keyword evidence="4 11" id="KW-0808">Transferase</keyword>
<dbReference type="Gene3D" id="3.40.50.300">
    <property type="entry name" value="P-loop containing nucleotide triphosphate hydrolases"/>
    <property type="match status" value="1"/>
</dbReference>
<dbReference type="GO" id="GO:0004798">
    <property type="term" value="F:dTMP kinase activity"/>
    <property type="evidence" value="ECO:0007669"/>
    <property type="project" value="UniProtKB-UniRule"/>
</dbReference>
<evidence type="ECO:0000256" key="11">
    <source>
        <dbReference type="HAMAP-Rule" id="MF_00165"/>
    </source>
</evidence>
<gene>
    <name evidence="11" type="primary">tmk</name>
    <name evidence="14" type="ORF">BACT_1343</name>
</gene>
<dbReference type="HAMAP" id="MF_00165">
    <property type="entry name" value="Thymidylate_kinase"/>
    <property type="match status" value="1"/>
</dbReference>
<dbReference type="NCBIfam" id="TIGR00041">
    <property type="entry name" value="DTMP_kinase"/>
    <property type="match status" value="1"/>
</dbReference>
<dbReference type="GO" id="GO:0005524">
    <property type="term" value="F:ATP binding"/>
    <property type="evidence" value="ECO:0007669"/>
    <property type="project" value="UniProtKB-UniRule"/>
</dbReference>
<dbReference type="GO" id="GO:0005829">
    <property type="term" value="C:cytosol"/>
    <property type="evidence" value="ECO:0007669"/>
    <property type="project" value="TreeGrafter"/>
</dbReference>
<dbReference type="PANTHER" id="PTHR10344">
    <property type="entry name" value="THYMIDYLATE KINASE"/>
    <property type="match status" value="1"/>
</dbReference>
<comment type="catalytic activity">
    <reaction evidence="9 11">
        <text>dTMP + ATP = dTDP + ADP</text>
        <dbReference type="Rhea" id="RHEA:13517"/>
        <dbReference type="ChEBI" id="CHEBI:30616"/>
        <dbReference type="ChEBI" id="CHEBI:58369"/>
        <dbReference type="ChEBI" id="CHEBI:63528"/>
        <dbReference type="ChEBI" id="CHEBI:456216"/>
        <dbReference type="EC" id="2.7.4.9"/>
    </reaction>
</comment>
<dbReference type="PROSITE" id="PS01331">
    <property type="entry name" value="THYMIDYLATE_KINASE"/>
    <property type="match status" value="1"/>
</dbReference>
<evidence type="ECO:0000256" key="3">
    <source>
        <dbReference type="ARBA" id="ARBA00017144"/>
    </source>
</evidence>
<accession>A0A086Z289</accession>
<comment type="caution">
    <text evidence="14">The sequence shown here is derived from an EMBL/GenBank/DDBJ whole genome shotgun (WGS) entry which is preliminary data.</text>
</comment>
<feature type="compositionally biased region" description="Acidic residues" evidence="12">
    <location>
        <begin position="232"/>
        <end position="296"/>
    </location>
</feature>
<dbReference type="CDD" id="cd01672">
    <property type="entry name" value="TMPK"/>
    <property type="match status" value="1"/>
</dbReference>
<evidence type="ECO:0000256" key="4">
    <source>
        <dbReference type="ARBA" id="ARBA00022679"/>
    </source>
</evidence>
<dbReference type="PANTHER" id="PTHR10344:SF4">
    <property type="entry name" value="UMP-CMP KINASE 2, MITOCHONDRIAL"/>
    <property type="match status" value="1"/>
</dbReference>
<comment type="function">
    <text evidence="10 11">Phosphorylation of dTMP to form dTDP in both de novo and salvage pathways of dTTP synthesis.</text>
</comment>
<dbReference type="EMBL" id="JGYK01000001">
    <property type="protein sequence ID" value="KFI40639.1"/>
    <property type="molecule type" value="Genomic_DNA"/>
</dbReference>
<keyword evidence="5 11" id="KW-0545">Nucleotide biosynthesis</keyword>
<feature type="binding site" evidence="11">
    <location>
        <begin position="11"/>
        <end position="18"/>
    </location>
    <ligand>
        <name>ATP</name>
        <dbReference type="ChEBI" id="CHEBI:30616"/>
    </ligand>
</feature>
<feature type="domain" description="Thymidylate kinase-like" evidence="13">
    <location>
        <begin position="9"/>
        <end position="210"/>
    </location>
</feature>
<dbReference type="Pfam" id="PF02223">
    <property type="entry name" value="Thymidylate_kin"/>
    <property type="match status" value="1"/>
</dbReference>
<keyword evidence="7 11" id="KW-0418">Kinase</keyword>
<evidence type="ECO:0000256" key="2">
    <source>
        <dbReference type="ARBA" id="ARBA00012980"/>
    </source>
</evidence>
<dbReference type="GO" id="GO:0006233">
    <property type="term" value="P:dTDP biosynthetic process"/>
    <property type="evidence" value="ECO:0007669"/>
    <property type="project" value="InterPro"/>
</dbReference>
<proteinExistence type="inferred from homology"/>
<feature type="region of interest" description="Disordered" evidence="12">
    <location>
        <begin position="222"/>
        <end position="305"/>
    </location>
</feature>
<evidence type="ECO:0000256" key="9">
    <source>
        <dbReference type="ARBA" id="ARBA00048743"/>
    </source>
</evidence>
<evidence type="ECO:0000313" key="15">
    <source>
        <dbReference type="Proteomes" id="UP000029015"/>
    </source>
</evidence>
<dbReference type="AlphaFoldDB" id="A0A086Z289"/>